<evidence type="ECO:0000313" key="2">
    <source>
        <dbReference type="EMBL" id="RNB81521.1"/>
    </source>
</evidence>
<comment type="caution">
    <text evidence="2">The sequence shown here is derived from an EMBL/GenBank/DDBJ whole genome shotgun (WGS) entry which is preliminary data.</text>
</comment>
<protein>
    <submittedName>
        <fullName evidence="2">Uncharacterized protein</fullName>
    </submittedName>
</protein>
<organism evidence="2 3">
    <name type="scientific">Brevibacillus panacihumi</name>
    <dbReference type="NCBI Taxonomy" id="497735"/>
    <lineage>
        <taxon>Bacteria</taxon>
        <taxon>Bacillati</taxon>
        <taxon>Bacillota</taxon>
        <taxon>Bacilli</taxon>
        <taxon>Bacillales</taxon>
        <taxon>Paenibacillaceae</taxon>
        <taxon>Brevibacillus</taxon>
    </lineage>
</organism>
<keyword evidence="1" id="KW-0812">Transmembrane</keyword>
<feature type="transmembrane region" description="Helical" evidence="1">
    <location>
        <begin position="54"/>
        <end position="76"/>
    </location>
</feature>
<evidence type="ECO:0000313" key="3">
    <source>
        <dbReference type="Proteomes" id="UP000281915"/>
    </source>
</evidence>
<feature type="transmembrane region" description="Helical" evidence="1">
    <location>
        <begin position="112"/>
        <end position="133"/>
    </location>
</feature>
<name>A0A3M8D1T0_9BACL</name>
<dbReference type="AlphaFoldDB" id="A0A3M8D1T0"/>
<evidence type="ECO:0000256" key="1">
    <source>
        <dbReference type="SAM" id="Phobius"/>
    </source>
</evidence>
<dbReference type="RefSeq" id="WP_122912808.1">
    <property type="nucleotide sequence ID" value="NZ_RHHT01000012.1"/>
</dbReference>
<sequence>MKGTRAERYRSRRRNDSDVSRFWIMGLLFSLLVLAFEFFIEIPVEAGWLQEMEMALFSASFTLLAFYLLGLTFVFSRQETAGAINHQVIIYAWLGAILFHLFLLISNLSNQHVYKAGIILFLGPLFLTVYHFITYLSALRQQREEEKAASLASLERAAYQMILEGSKVYSEIVRLKQAYPEVEQMIRANDFHDKLERYAWEMQQYLQAKHFERKDVEILEGHYYYLENLLMLAKQHPGIMESRSFAHREDKPIG</sequence>
<keyword evidence="1" id="KW-1133">Transmembrane helix</keyword>
<reference evidence="2 3" key="1">
    <citation type="submission" date="2018-10" db="EMBL/GenBank/DDBJ databases">
        <title>Phylogenomics of Brevibacillus.</title>
        <authorList>
            <person name="Dunlap C."/>
        </authorList>
    </citation>
    <scope>NUCLEOTIDE SEQUENCE [LARGE SCALE GENOMIC DNA]</scope>
    <source>
        <strain evidence="2 3">JCM 15085</strain>
    </source>
</reference>
<dbReference type="Proteomes" id="UP000281915">
    <property type="component" value="Unassembled WGS sequence"/>
</dbReference>
<dbReference type="EMBL" id="RHHT01000012">
    <property type="protein sequence ID" value="RNB81521.1"/>
    <property type="molecule type" value="Genomic_DNA"/>
</dbReference>
<accession>A0A3M8D1T0</accession>
<feature type="transmembrane region" description="Helical" evidence="1">
    <location>
        <begin position="21"/>
        <end position="42"/>
    </location>
</feature>
<feature type="transmembrane region" description="Helical" evidence="1">
    <location>
        <begin position="88"/>
        <end position="106"/>
    </location>
</feature>
<keyword evidence="1" id="KW-0472">Membrane</keyword>
<gene>
    <name evidence="2" type="ORF">EDM58_07540</name>
</gene>
<proteinExistence type="predicted"/>